<keyword evidence="2 7" id="KW-0489">Methyltransferase</keyword>
<organism evidence="7 8">
    <name type="scientific">Methanobacterium congolense</name>
    <dbReference type="NCBI Taxonomy" id="118062"/>
    <lineage>
        <taxon>Archaea</taxon>
        <taxon>Methanobacteriati</taxon>
        <taxon>Methanobacteriota</taxon>
        <taxon>Methanomada group</taxon>
        <taxon>Methanobacteria</taxon>
        <taxon>Methanobacteriales</taxon>
        <taxon>Methanobacteriaceae</taxon>
        <taxon>Methanobacterium</taxon>
    </lineage>
</organism>
<dbReference type="PANTHER" id="PTHR33841">
    <property type="entry name" value="DNA METHYLTRANSFERASE YEEA-RELATED"/>
    <property type="match status" value="1"/>
</dbReference>
<keyword evidence="4" id="KW-0949">S-adenosyl-L-methionine</keyword>
<evidence type="ECO:0000313" key="8">
    <source>
        <dbReference type="Proteomes" id="UP000094707"/>
    </source>
</evidence>
<dbReference type="OrthoDB" id="45790at2157"/>
<dbReference type="SUPFAM" id="SSF53335">
    <property type="entry name" value="S-adenosyl-L-methionine-dependent methyltransferases"/>
    <property type="match status" value="1"/>
</dbReference>
<dbReference type="GO" id="GO:0006304">
    <property type="term" value="P:DNA modification"/>
    <property type="evidence" value="ECO:0007669"/>
    <property type="project" value="InterPro"/>
</dbReference>
<evidence type="ECO:0000313" key="7">
    <source>
        <dbReference type="EMBL" id="SCG85423.1"/>
    </source>
</evidence>
<evidence type="ECO:0000256" key="4">
    <source>
        <dbReference type="ARBA" id="ARBA00022691"/>
    </source>
</evidence>
<sequence length="1182" mass="137785">MDKKAIKTFAIEARKKLIEEVKYQASLLGITADGITEPVEKAEGIEVYDIGAATPNTIYDEAIKQRESLVKRINEKGFDNVVEEVAYTWFNRIIAIRFMEVNDYLPTRVRVLSSETEGKIEPDIITESPNIDLDFTEEEIEQTYQLKNDNKLDELFKLLFIKQCNKLNEILPELFEKTADYTELLLSISFTNEEGTDRQLIDNISEEDFKDQVEIIGWLYQYYNTELKDDTFKQLKKRVKISKERIPAATQLFTPDWIVRYMVENSLGRLWLEGHPDNNLKENWKYYLDEAEQEPEVQIELAKIQEESKNLKPEDIKVIDPAMGSGHILVYAFEVLMQIYTSVGYSKKDATESILKNNLYGLDIDDRAYQLAYFAVMMKARSYNKGILTKNIEPQICAIQESKGISDELIDFIADGNSNIRKDLIYLVETFKDAKEYGSILKVKEDIDYHRLEKQMDNIKKMNIKTIESINYQNKSLSIIQPLIKQLKLLLMKFDIVTTNPPYMSRNSMNKNVAKYLQSNYPDSKWDIFGVFIEKCQDMLNPSSFLSIITQHSFMFLSVYENLRKKILLNDIINMAHLGTRAFEEIGGEVVQTTSFVLRKSNLENYNSTYCRLVNFNNQDKKEKEFLLRNNLYQTKKTNYTKIPGSTIAYWIPENVFKLFEKNKISDFAEAKAGIVTGNDDFFIKAWYEISFSAISFDITNFDNEKIPQWVPINKGGTYRKFYGNNTYIINLKDLYDIEKTSKSVRRGDPNYYFKESITWSMVTANPSFRYSINNVSGVASPSLFVFNKDYTNYLLGFLNSNVSEFFTNTLNPTVNLHTGDVLNLPIIISEQHISEINRLVEENISILKEDWDSYETSYNFKSHDFLIYSRKFDLNMIEKNFLKMKLNYETQLSNYKSNLLKMNEIFIQLYEMENILDNLIPENQIELKNKNQSNECRSLISYAVGCILGRYSLDKEGLIYAGGQWDPSKYSKFIPDDDNIIPILDTEYFEDDIVGRFVEFVKVTFGEETLEENLEFIAKGLKKKGTTSREIIRNYFLTDFYKDHVKTYKKHPIYWQFDSGKNNGFKALIYMQRYEPDLVARVRIDYLHKTQKALETTIAHNERIMESSTSTSEKSKAVKTRNKLVKQLEETRKYDEALAHIANQKIEIELDDGVKVNYAKFQGVEVNKGQKTTKINLLKKI</sequence>
<keyword evidence="3 7" id="KW-0808">Transferase</keyword>
<dbReference type="InterPro" id="IPR047939">
    <property type="entry name" value="BREX_1_PglX"/>
</dbReference>
<dbReference type="PATRIC" id="fig|129848.4.peg.861"/>
<feature type="domain" description="Type II methyltransferase M.TaqI-like" evidence="6">
    <location>
        <begin position="357"/>
        <end position="571"/>
    </location>
</feature>
<dbReference type="Pfam" id="PF07669">
    <property type="entry name" value="Eco57I"/>
    <property type="match status" value="1"/>
</dbReference>
<dbReference type="InterPro" id="IPR029063">
    <property type="entry name" value="SAM-dependent_MTases_sf"/>
</dbReference>
<dbReference type="InterPro" id="IPR011639">
    <property type="entry name" value="MethylTrfase_TaqI-like_dom"/>
</dbReference>
<dbReference type="EC" id="2.1.1.72" evidence="1"/>
<dbReference type="PRINTS" id="PR00507">
    <property type="entry name" value="N12N6MTFRASE"/>
</dbReference>
<gene>
    <name evidence="7" type="ORF">MCBB_0859</name>
</gene>
<dbReference type="Gene3D" id="3.40.50.150">
    <property type="entry name" value="Vaccinia Virus protein VP39"/>
    <property type="match status" value="1"/>
</dbReference>
<proteinExistence type="predicted"/>
<dbReference type="GO" id="GO:0032259">
    <property type="term" value="P:methylation"/>
    <property type="evidence" value="ECO:0007669"/>
    <property type="project" value="UniProtKB-KW"/>
</dbReference>
<reference evidence="7 8" key="1">
    <citation type="submission" date="2016-08" db="EMBL/GenBank/DDBJ databases">
        <authorList>
            <person name="Seilhamer J.J."/>
        </authorList>
    </citation>
    <scope>NUCLEOTIDE SEQUENCE [LARGE SCALE GENOMIC DNA]</scope>
    <source>
        <strain evidence="7">Buetzberg</strain>
    </source>
</reference>
<dbReference type="RefSeq" id="WP_071906588.1">
    <property type="nucleotide sequence ID" value="NZ_LT607756.1"/>
</dbReference>
<dbReference type="Proteomes" id="UP000094707">
    <property type="component" value="Chromosome I"/>
</dbReference>
<dbReference type="PANTHER" id="PTHR33841:SF1">
    <property type="entry name" value="DNA METHYLTRANSFERASE A"/>
    <property type="match status" value="1"/>
</dbReference>
<evidence type="ECO:0000256" key="1">
    <source>
        <dbReference type="ARBA" id="ARBA00011900"/>
    </source>
</evidence>
<dbReference type="AlphaFoldDB" id="A0A1D3L1J0"/>
<keyword evidence="8" id="KW-1185">Reference proteome</keyword>
<dbReference type="REBASE" id="160389">
    <property type="entry name" value="McuBSORF859P"/>
</dbReference>
<dbReference type="InterPro" id="IPR050953">
    <property type="entry name" value="N4_N6_ade-DNA_methylase"/>
</dbReference>
<dbReference type="GO" id="GO:0009007">
    <property type="term" value="F:site-specific DNA-methyltransferase (adenine-specific) activity"/>
    <property type="evidence" value="ECO:0007669"/>
    <property type="project" value="UniProtKB-EC"/>
</dbReference>
<dbReference type="KEGG" id="mcub:MCBB_0859"/>
<evidence type="ECO:0000256" key="3">
    <source>
        <dbReference type="ARBA" id="ARBA00022679"/>
    </source>
</evidence>
<evidence type="ECO:0000259" key="6">
    <source>
        <dbReference type="Pfam" id="PF07669"/>
    </source>
</evidence>
<dbReference type="GeneID" id="30411708"/>
<evidence type="ECO:0000256" key="5">
    <source>
        <dbReference type="ARBA" id="ARBA00047942"/>
    </source>
</evidence>
<comment type="catalytic activity">
    <reaction evidence="5">
        <text>a 2'-deoxyadenosine in DNA + S-adenosyl-L-methionine = an N(6)-methyl-2'-deoxyadenosine in DNA + S-adenosyl-L-homocysteine + H(+)</text>
        <dbReference type="Rhea" id="RHEA:15197"/>
        <dbReference type="Rhea" id="RHEA-COMP:12418"/>
        <dbReference type="Rhea" id="RHEA-COMP:12419"/>
        <dbReference type="ChEBI" id="CHEBI:15378"/>
        <dbReference type="ChEBI" id="CHEBI:57856"/>
        <dbReference type="ChEBI" id="CHEBI:59789"/>
        <dbReference type="ChEBI" id="CHEBI:90615"/>
        <dbReference type="ChEBI" id="CHEBI:90616"/>
        <dbReference type="EC" id="2.1.1.72"/>
    </reaction>
</comment>
<evidence type="ECO:0000256" key="2">
    <source>
        <dbReference type="ARBA" id="ARBA00022603"/>
    </source>
</evidence>
<accession>A0A1D3L1J0</accession>
<name>A0A1D3L1J0_9EURY</name>
<dbReference type="EMBL" id="LT607756">
    <property type="protein sequence ID" value="SCG85423.1"/>
    <property type="molecule type" value="Genomic_DNA"/>
</dbReference>
<dbReference type="NCBIfam" id="NF033452">
    <property type="entry name" value="BREX_1_MTaseX"/>
    <property type="match status" value="1"/>
</dbReference>
<dbReference type="STRING" id="118062.MCBB_0859"/>
<protein>
    <recommendedName>
        <fullName evidence="1">site-specific DNA-methyltransferase (adenine-specific)</fullName>
        <ecNumber evidence="1">2.1.1.72</ecNumber>
    </recommendedName>
</protein>